<dbReference type="AlphaFoldDB" id="A0AAV2T8Y9"/>
<feature type="region of interest" description="Disordered" evidence="1">
    <location>
        <begin position="475"/>
        <end position="546"/>
    </location>
</feature>
<feature type="region of interest" description="Disordered" evidence="1">
    <location>
        <begin position="276"/>
        <end position="347"/>
    </location>
</feature>
<name>A0AAV2T8Y9_CALDB</name>
<evidence type="ECO:0000313" key="2">
    <source>
        <dbReference type="EMBL" id="CAL5132596.1"/>
    </source>
</evidence>
<feature type="compositionally biased region" description="Basic residues" evidence="1">
    <location>
        <begin position="521"/>
        <end position="539"/>
    </location>
</feature>
<dbReference type="Proteomes" id="UP001497525">
    <property type="component" value="Unassembled WGS sequence"/>
</dbReference>
<feature type="compositionally biased region" description="Basic and acidic residues" evidence="1">
    <location>
        <begin position="487"/>
        <end position="499"/>
    </location>
</feature>
<proteinExistence type="predicted"/>
<evidence type="ECO:0000313" key="3">
    <source>
        <dbReference type="Proteomes" id="UP001497525"/>
    </source>
</evidence>
<feature type="compositionally biased region" description="Basic and acidic residues" evidence="1">
    <location>
        <begin position="276"/>
        <end position="289"/>
    </location>
</feature>
<reference evidence="2" key="1">
    <citation type="submission" date="2024-06" db="EMBL/GenBank/DDBJ databases">
        <authorList>
            <person name="Liu X."/>
            <person name="Lenzi L."/>
            <person name="Haldenby T S."/>
            <person name="Uol C."/>
        </authorList>
    </citation>
    <scope>NUCLEOTIDE SEQUENCE</scope>
</reference>
<comment type="caution">
    <text evidence="2">The sequence shown here is derived from an EMBL/GenBank/DDBJ whole genome shotgun (WGS) entry which is preliminary data.</text>
</comment>
<accession>A0AAV2T8Y9</accession>
<evidence type="ECO:0000256" key="1">
    <source>
        <dbReference type="SAM" id="MobiDB-lite"/>
    </source>
</evidence>
<organism evidence="2 3">
    <name type="scientific">Calicophoron daubneyi</name>
    <name type="common">Rumen fluke</name>
    <name type="synonym">Paramphistomum daubneyi</name>
    <dbReference type="NCBI Taxonomy" id="300641"/>
    <lineage>
        <taxon>Eukaryota</taxon>
        <taxon>Metazoa</taxon>
        <taxon>Spiralia</taxon>
        <taxon>Lophotrochozoa</taxon>
        <taxon>Platyhelminthes</taxon>
        <taxon>Trematoda</taxon>
        <taxon>Digenea</taxon>
        <taxon>Plagiorchiida</taxon>
        <taxon>Pronocephalata</taxon>
        <taxon>Paramphistomoidea</taxon>
        <taxon>Paramphistomidae</taxon>
        <taxon>Calicophoron</taxon>
    </lineage>
</organism>
<sequence length="939" mass="104175">MIDGDIEALLRNKVRRKPAETCDPETSVHAVHKLKKTRRKSRSQLYFEAGLSAVHRGRPLVRLAALSSSRGSKFTEVAGENLFKKIAESLSDRVHMSILTGLSAIEAIQQVCDKMNSLPPQIVSSKPTYFSMEHLYKLLRKNNSVRLGPTNEPVSTGLPAWLSYTCDGTLTIRYPSGSPALIWTPAPVHYCHSSSNQIADQVSSVVAPVSNVVHAKTGKRVAPPSATRRQSIARSNLSVEKRSTLWPASDCALQQTGFYLILLDIPLLDSGRSDRFAEGKHGGQERKESYGLVDSGTPSSGSSGPGLDTLGLSRPSQSGTSSRRQSSMSNVSHPDERRLLGPTQNCCVNSPQSVHGVDEAKVGQLLAHFTPDGEGSVFYRAEANGGRQKTEGSDVLAVITSDNCYRFGMDGRVSHRSVWPPHKRMADPTNRLPFDLDVQLNEYLRVRCSGPNDLVVVYHLESDVELHIQCNQTKRRTQLSKTNQVPEDAKKRGDDENRLLTKLPFLSSLADHNQGRSQSGVRKRRLFARSRSMSPRRNKLGLSMGPRHQSFDAERITVENTPRSGILKTSKGRSGRENLKAKIAEICQNEVEFLDSCPSGDQLPMRHEELEAKEGEEFTLSPRRERSTIMFTGPSKEHVADKLTVSRGQSEEPTFSALPPSPNPDRIRGLPADCPVLLRAWLNEVQTGRFHRSQTRLLLTPKRSISVDSYVPVGPNADLINRLSRVDFSSLRIAAKGCRCKRVEVPELTDTELDLFLQNVVPPDQAIIITVYDSRNPKSMETEMFTLTRELYMAQHRTSPVVTYEARSLTFDEVRKQSYGTHKSPDTGTRLAIGGMGACAAISTRLAQYRFLNYDLAQNAENLSEEGSSCSVLRQRHGGRPRVGDCLIFLRGCLCFVGSSLLGHVDRAPNKKLLEQQIIQCREKLKSSGFFVPSDFQMP</sequence>
<protein>
    <submittedName>
        <fullName evidence="2">Uncharacterized protein</fullName>
    </submittedName>
</protein>
<feature type="compositionally biased region" description="Low complexity" evidence="1">
    <location>
        <begin position="294"/>
        <end position="332"/>
    </location>
</feature>
<dbReference type="EMBL" id="CAXLJL010000134">
    <property type="protein sequence ID" value="CAL5132596.1"/>
    <property type="molecule type" value="Genomic_DNA"/>
</dbReference>
<feature type="region of interest" description="Disordered" evidence="1">
    <location>
        <begin position="646"/>
        <end position="666"/>
    </location>
</feature>
<gene>
    <name evidence="2" type="ORF">CDAUBV1_LOCUS5448</name>
</gene>